<evidence type="ECO:0000256" key="1">
    <source>
        <dbReference type="SAM" id="MobiDB-lite"/>
    </source>
</evidence>
<protein>
    <submittedName>
        <fullName evidence="3">Methyltransferase type 11</fullName>
    </submittedName>
</protein>
<evidence type="ECO:0000259" key="2">
    <source>
        <dbReference type="Pfam" id="PF13847"/>
    </source>
</evidence>
<dbReference type="PANTHER" id="PTHR43861">
    <property type="entry name" value="TRANS-ACONITATE 2-METHYLTRANSFERASE-RELATED"/>
    <property type="match status" value="1"/>
</dbReference>
<keyword evidence="3" id="KW-0489">Methyltransferase</keyword>
<comment type="caution">
    <text evidence="3">The sequence shown here is derived from an EMBL/GenBank/DDBJ whole genome shotgun (WGS) entry which is preliminary data.</text>
</comment>
<proteinExistence type="predicted"/>
<feature type="compositionally biased region" description="Basic and acidic residues" evidence="1">
    <location>
        <begin position="1"/>
        <end position="22"/>
    </location>
</feature>
<dbReference type="AlphaFoldDB" id="L9WP04"/>
<organism evidence="3 4">
    <name type="scientific">Natronolimnohabitans innermongolicus JCM 12255</name>
    <dbReference type="NCBI Taxonomy" id="1227499"/>
    <lineage>
        <taxon>Archaea</taxon>
        <taxon>Methanobacteriati</taxon>
        <taxon>Methanobacteriota</taxon>
        <taxon>Stenosarchaea group</taxon>
        <taxon>Halobacteria</taxon>
        <taxon>Halobacteriales</taxon>
        <taxon>Natrialbaceae</taxon>
        <taxon>Natronolimnohabitans</taxon>
    </lineage>
</organism>
<feature type="domain" description="Methyltransferase" evidence="2">
    <location>
        <begin position="67"/>
        <end position="181"/>
    </location>
</feature>
<dbReference type="InterPro" id="IPR025714">
    <property type="entry name" value="Methyltranfer_dom"/>
</dbReference>
<dbReference type="RefSeq" id="WP_007261219.1">
    <property type="nucleotide sequence ID" value="NZ_AOHZ01000090.1"/>
</dbReference>
<dbReference type="Proteomes" id="UP000011602">
    <property type="component" value="Unassembled WGS sequence"/>
</dbReference>
<dbReference type="GO" id="GO:0032259">
    <property type="term" value="P:methylation"/>
    <property type="evidence" value="ECO:0007669"/>
    <property type="project" value="UniProtKB-KW"/>
</dbReference>
<dbReference type="EMBL" id="AOHZ01000090">
    <property type="protein sequence ID" value="ELY50058.1"/>
    <property type="molecule type" value="Genomic_DNA"/>
</dbReference>
<dbReference type="GO" id="GO:0008168">
    <property type="term" value="F:methyltransferase activity"/>
    <property type="evidence" value="ECO:0007669"/>
    <property type="project" value="UniProtKB-KW"/>
</dbReference>
<dbReference type="eggNOG" id="arCOG02703">
    <property type="taxonomic scope" value="Archaea"/>
</dbReference>
<dbReference type="PANTHER" id="PTHR43861:SF1">
    <property type="entry name" value="TRANS-ACONITATE 2-METHYLTRANSFERASE"/>
    <property type="match status" value="1"/>
</dbReference>
<dbReference type="Pfam" id="PF13847">
    <property type="entry name" value="Methyltransf_31"/>
    <property type="match status" value="1"/>
</dbReference>
<name>L9WP04_9EURY</name>
<dbReference type="CDD" id="cd02440">
    <property type="entry name" value="AdoMet_MTases"/>
    <property type="match status" value="1"/>
</dbReference>
<dbReference type="SUPFAM" id="SSF53335">
    <property type="entry name" value="S-adenosyl-L-methionine-dependent methyltransferases"/>
    <property type="match status" value="1"/>
</dbReference>
<reference evidence="3 4" key="1">
    <citation type="journal article" date="2014" name="PLoS Genet.">
        <title>Phylogenetically driven sequencing of extremely halophilic archaea reveals strategies for static and dynamic osmo-response.</title>
        <authorList>
            <person name="Becker E.A."/>
            <person name="Seitzer P.M."/>
            <person name="Tritt A."/>
            <person name="Larsen D."/>
            <person name="Krusor M."/>
            <person name="Yao A.I."/>
            <person name="Wu D."/>
            <person name="Madern D."/>
            <person name="Eisen J.A."/>
            <person name="Darling A.E."/>
            <person name="Facciotti M.T."/>
        </authorList>
    </citation>
    <scope>NUCLEOTIDE SEQUENCE [LARGE SCALE GENOMIC DNA]</scope>
    <source>
        <strain evidence="3 4">JCM 12255</strain>
    </source>
</reference>
<dbReference type="OrthoDB" id="8915at2157"/>
<sequence>MATERRDDGRTADRTRDAKTAHTTDGGDEAHLERSKAVWNRWSDWYALSERDLEPIREAAMDRLELESGDRVLDVGCGPGVNLERLRDDVGPNGEVVAVDYSPEMVAKARQRVADHGWENVAVRRADATQMAFDDPFDAALATLSFSLMPDVRRASESVSDALASDGRFVVFDVRCVQRGPARLANPLLRRFLRWYANWHPDENVLDSLEAVFERCEVVERYAAGAGYTAVCEKRAEA</sequence>
<evidence type="ECO:0000313" key="3">
    <source>
        <dbReference type="EMBL" id="ELY50058.1"/>
    </source>
</evidence>
<dbReference type="InterPro" id="IPR029063">
    <property type="entry name" value="SAM-dependent_MTases_sf"/>
</dbReference>
<gene>
    <name evidence="3" type="ORF">C493_19816</name>
</gene>
<keyword evidence="3" id="KW-0808">Transferase</keyword>
<feature type="region of interest" description="Disordered" evidence="1">
    <location>
        <begin position="1"/>
        <end position="31"/>
    </location>
</feature>
<accession>L9WP04</accession>
<evidence type="ECO:0000313" key="4">
    <source>
        <dbReference type="Proteomes" id="UP000011602"/>
    </source>
</evidence>
<dbReference type="Gene3D" id="3.40.50.150">
    <property type="entry name" value="Vaccinia Virus protein VP39"/>
    <property type="match status" value="1"/>
</dbReference>
<keyword evidence="4" id="KW-1185">Reference proteome</keyword>
<dbReference type="STRING" id="1227499.C493_19816"/>